<dbReference type="InterPro" id="IPR003838">
    <property type="entry name" value="ABC3_permease_C"/>
</dbReference>
<accession>A0ABU9EBW4</accession>
<evidence type="ECO:0000256" key="5">
    <source>
        <dbReference type="ARBA" id="ARBA00023136"/>
    </source>
</evidence>
<dbReference type="Proteomes" id="UP001484239">
    <property type="component" value="Unassembled WGS sequence"/>
</dbReference>
<sequence>MPTPLPWERTHRLLASLLPRGDRPEAVHALFREWVGAAPDPAAARRRARRAVLDCARTVVRTRTVALARTLRRPPIATGTAAAALRHTARSLRTRPLQAAVVVGTLALAIGANAVLFSATESLLLRPLPYAEAEQVVRVRGASVVSFRGDGRFAVDEVFADAPGVVATAFYTPEGSATLTGTRNRRVRLAHVSPNFFEVLGVAPSLGGGMRGLPVDTRGALLGHDLWRTDFAADPGVLGRDVILNGIAYPIVGVAPPEVRFPGDVDLWLSYPAEFEFLGGAFGAEAIGRLQPGVDPAPVLEALERDRAEQMGEAPVGVEGRRPPPPIELQSLPELLTGGVRRPILLLFGAAVVVLLLGALNLASVWVGAMVERAAEFRTRRALGASRGRLAAQVVAETTALSALGGLAALGVAALGTRVLAARLSADLVGATGLGVTPGTVVFALALALGLGVGVGLVAALRGGTSGAAGSRGGLVRGRVRLDSALVVGQGALALVLLVGSLVTARSLHRLVEVPLGFDTEATVSLTVRVPAAEASDGAAVLAYADALLARLSEVPGVATVGFTSRLPLSTGTAAGATFRRAGTPDSTAVGSLMATASPDYFVAAGIPMIAGRGVEGEPAEGEVVVNEALARALFDTPGEAVGATIEEARYSGGSVEWAPVRIRGVVGAVRAAGPRNPAGPSHYLAPDRWPVREIGFAAEVRGDPAALVPDVLAAALEVNPRIVPFDVRTLGEAAARYVRTDRTLSRVIAGFSTAGLLLAALGLYGAVARSVASRRRELGVRLAMGADPSRLVRQVVHRGLRLGGLAVLCGVPVALVTSSALESRLFETSAHDPALIALAAVVVALVAAVAAWLPARRITRIDPRESLRAD</sequence>
<feature type="transmembrane region" description="Helical" evidence="7">
    <location>
        <begin position="344"/>
        <end position="369"/>
    </location>
</feature>
<feature type="domain" description="ABC3 transporter permease C-terminal" evidence="8">
    <location>
        <begin position="350"/>
        <end position="462"/>
    </location>
</feature>
<reference evidence="10 11" key="1">
    <citation type="submission" date="2024-02" db="EMBL/GenBank/DDBJ databases">
        <title>A novel Gemmatimonadota bacterium.</title>
        <authorList>
            <person name="Du Z.-J."/>
            <person name="Ye Y.-Q."/>
        </authorList>
    </citation>
    <scope>NUCLEOTIDE SEQUENCE [LARGE SCALE GENOMIC DNA]</scope>
    <source>
        <strain evidence="10 11">DH-20</strain>
    </source>
</reference>
<dbReference type="PANTHER" id="PTHR30572">
    <property type="entry name" value="MEMBRANE COMPONENT OF TRANSPORTER-RELATED"/>
    <property type="match status" value="1"/>
</dbReference>
<evidence type="ECO:0000313" key="11">
    <source>
        <dbReference type="Proteomes" id="UP001484239"/>
    </source>
</evidence>
<feature type="domain" description="ABC3 transporter permease C-terminal" evidence="8">
    <location>
        <begin position="752"/>
        <end position="864"/>
    </location>
</feature>
<dbReference type="Pfam" id="PF02687">
    <property type="entry name" value="FtsX"/>
    <property type="match status" value="2"/>
</dbReference>
<evidence type="ECO:0000256" key="6">
    <source>
        <dbReference type="ARBA" id="ARBA00038076"/>
    </source>
</evidence>
<feature type="transmembrane region" description="Helical" evidence="7">
    <location>
        <begin position="441"/>
        <end position="461"/>
    </location>
</feature>
<evidence type="ECO:0000313" key="10">
    <source>
        <dbReference type="EMBL" id="MEK9501619.1"/>
    </source>
</evidence>
<dbReference type="PANTHER" id="PTHR30572:SF4">
    <property type="entry name" value="ABC TRANSPORTER PERMEASE YTRF"/>
    <property type="match status" value="1"/>
</dbReference>
<keyword evidence="3 7" id="KW-0812">Transmembrane</keyword>
<evidence type="ECO:0000259" key="8">
    <source>
        <dbReference type="Pfam" id="PF02687"/>
    </source>
</evidence>
<protein>
    <submittedName>
        <fullName evidence="10">FtsX-like permease family protein</fullName>
    </submittedName>
</protein>
<dbReference type="InterPro" id="IPR050250">
    <property type="entry name" value="Macrolide_Exporter_MacB"/>
</dbReference>
<evidence type="ECO:0000256" key="4">
    <source>
        <dbReference type="ARBA" id="ARBA00022989"/>
    </source>
</evidence>
<feature type="transmembrane region" description="Helical" evidence="7">
    <location>
        <begin position="390"/>
        <end position="421"/>
    </location>
</feature>
<comment type="caution">
    <text evidence="10">The sequence shown here is derived from an EMBL/GenBank/DDBJ whole genome shotgun (WGS) entry which is preliminary data.</text>
</comment>
<keyword evidence="2" id="KW-1003">Cell membrane</keyword>
<dbReference type="EMBL" id="JBBHLI010000006">
    <property type="protein sequence ID" value="MEK9501619.1"/>
    <property type="molecule type" value="Genomic_DNA"/>
</dbReference>
<keyword evidence="4 7" id="KW-1133">Transmembrane helix</keyword>
<comment type="subcellular location">
    <subcellularLocation>
        <location evidence="1">Cell membrane</location>
        <topology evidence="1">Multi-pass membrane protein</topology>
    </subcellularLocation>
</comment>
<feature type="transmembrane region" description="Helical" evidence="7">
    <location>
        <begin position="748"/>
        <end position="768"/>
    </location>
</feature>
<feature type="domain" description="MacB-like periplasmic core" evidence="9">
    <location>
        <begin position="486"/>
        <end position="669"/>
    </location>
</feature>
<keyword evidence="5 7" id="KW-0472">Membrane</keyword>
<evidence type="ECO:0000256" key="7">
    <source>
        <dbReference type="SAM" id="Phobius"/>
    </source>
</evidence>
<keyword evidence="11" id="KW-1185">Reference proteome</keyword>
<feature type="transmembrane region" description="Helical" evidence="7">
    <location>
        <begin position="834"/>
        <end position="856"/>
    </location>
</feature>
<comment type="similarity">
    <text evidence="6">Belongs to the ABC-4 integral membrane protein family.</text>
</comment>
<evidence type="ECO:0000256" key="1">
    <source>
        <dbReference type="ARBA" id="ARBA00004651"/>
    </source>
</evidence>
<name>A0ABU9EBW4_9BACT</name>
<proteinExistence type="inferred from homology"/>
<organism evidence="10 11">
    <name type="scientific">Gaopeijia maritima</name>
    <dbReference type="NCBI Taxonomy" id="3119007"/>
    <lineage>
        <taxon>Bacteria</taxon>
        <taxon>Pseudomonadati</taxon>
        <taxon>Gemmatimonadota</taxon>
        <taxon>Longimicrobiia</taxon>
        <taxon>Gaopeijiales</taxon>
        <taxon>Gaopeijiaceae</taxon>
        <taxon>Gaopeijia</taxon>
    </lineage>
</organism>
<evidence type="ECO:0000256" key="3">
    <source>
        <dbReference type="ARBA" id="ARBA00022692"/>
    </source>
</evidence>
<feature type="transmembrane region" description="Helical" evidence="7">
    <location>
        <begin position="801"/>
        <end position="822"/>
    </location>
</feature>
<dbReference type="Pfam" id="PF12704">
    <property type="entry name" value="MacB_PCD"/>
    <property type="match status" value="2"/>
</dbReference>
<evidence type="ECO:0000259" key="9">
    <source>
        <dbReference type="Pfam" id="PF12704"/>
    </source>
</evidence>
<gene>
    <name evidence="10" type="ORF">WI372_11565</name>
</gene>
<feature type="domain" description="MacB-like periplasmic core" evidence="9">
    <location>
        <begin position="101"/>
        <end position="305"/>
    </location>
</feature>
<dbReference type="RefSeq" id="WP_405287025.1">
    <property type="nucleotide sequence ID" value="NZ_JBBHLI010000006.1"/>
</dbReference>
<feature type="transmembrane region" description="Helical" evidence="7">
    <location>
        <begin position="482"/>
        <end position="503"/>
    </location>
</feature>
<dbReference type="InterPro" id="IPR025857">
    <property type="entry name" value="MacB_PCD"/>
</dbReference>
<evidence type="ECO:0000256" key="2">
    <source>
        <dbReference type="ARBA" id="ARBA00022475"/>
    </source>
</evidence>